<comment type="caution">
    <text evidence="2">The sequence shown here is derived from an EMBL/GenBank/DDBJ whole genome shotgun (WGS) entry which is preliminary data.</text>
</comment>
<protein>
    <recommendedName>
        <fullName evidence="1">ORC1/DEAH AAA+ ATPase domain-containing protein</fullName>
    </recommendedName>
</protein>
<dbReference type="InterPro" id="IPR049945">
    <property type="entry name" value="AAA_22"/>
</dbReference>
<dbReference type="InterPro" id="IPR052026">
    <property type="entry name" value="ExeA_AAA_ATPase_DNA-bind"/>
</dbReference>
<dbReference type="PANTHER" id="PTHR35894:SF1">
    <property type="entry name" value="PHOSPHORIBULOKINASE _ URIDINE KINASE FAMILY"/>
    <property type="match status" value="1"/>
</dbReference>
<dbReference type="SUPFAM" id="SSF52540">
    <property type="entry name" value="P-loop containing nucleoside triphosphate hydrolases"/>
    <property type="match status" value="1"/>
</dbReference>
<evidence type="ECO:0000313" key="3">
    <source>
        <dbReference type="Proteomes" id="UP000012589"/>
    </source>
</evidence>
<dbReference type="Pfam" id="PF13401">
    <property type="entry name" value="AAA_22"/>
    <property type="match status" value="1"/>
</dbReference>
<keyword evidence="3" id="KW-1185">Reference proteome</keyword>
<dbReference type="Proteomes" id="UP000012589">
    <property type="component" value="Unassembled WGS sequence"/>
</dbReference>
<evidence type="ECO:0000313" key="2">
    <source>
        <dbReference type="EMBL" id="EMZ16261.1"/>
    </source>
</evidence>
<dbReference type="PANTHER" id="PTHR35894">
    <property type="entry name" value="GENERAL SECRETION PATHWAY PROTEIN A-RELATED"/>
    <property type="match status" value="1"/>
</dbReference>
<dbReference type="PATRIC" id="fig|1235802.3.peg.6636"/>
<accession>N1ZK64</accession>
<dbReference type="eggNOG" id="COG3267">
    <property type="taxonomic scope" value="Bacteria"/>
</dbReference>
<dbReference type="STRING" id="1235802.C823_06271"/>
<reference evidence="2 3" key="1">
    <citation type="journal article" date="2014" name="Genome Announc.">
        <title>Draft genome sequences of the altered schaedler flora, a defined bacterial community from gnotobiotic mice.</title>
        <authorList>
            <person name="Wannemuehler M.J."/>
            <person name="Overstreet A.M."/>
            <person name="Ward D.V."/>
            <person name="Phillips G.J."/>
        </authorList>
    </citation>
    <scope>NUCLEOTIDE SEQUENCE [LARGE SCALE GENOMIC DNA]</scope>
    <source>
        <strain evidence="2 3">ASF492</strain>
    </source>
</reference>
<feature type="domain" description="ORC1/DEAH AAA+ ATPase" evidence="1">
    <location>
        <begin position="43"/>
        <end position="172"/>
    </location>
</feature>
<dbReference type="GO" id="GO:0016887">
    <property type="term" value="F:ATP hydrolysis activity"/>
    <property type="evidence" value="ECO:0007669"/>
    <property type="project" value="InterPro"/>
</dbReference>
<dbReference type="EMBL" id="AQFT01000241">
    <property type="protein sequence ID" value="EMZ16261.1"/>
    <property type="molecule type" value="Genomic_DNA"/>
</dbReference>
<evidence type="ECO:0000259" key="1">
    <source>
        <dbReference type="Pfam" id="PF13401"/>
    </source>
</evidence>
<dbReference type="InterPro" id="IPR027417">
    <property type="entry name" value="P-loop_NTPase"/>
</dbReference>
<gene>
    <name evidence="2" type="ORF">C823_06271</name>
</gene>
<organism evidence="2 3">
    <name type="scientific">Eubacterium plexicaudatum ASF492</name>
    <dbReference type="NCBI Taxonomy" id="1235802"/>
    <lineage>
        <taxon>Bacteria</taxon>
        <taxon>Bacillati</taxon>
        <taxon>Bacillota</taxon>
        <taxon>Clostridia</taxon>
        <taxon>Eubacteriales</taxon>
        <taxon>Eubacteriaceae</taxon>
        <taxon>Eubacterium</taxon>
    </lineage>
</organism>
<proteinExistence type="predicted"/>
<dbReference type="AlphaFoldDB" id="N1ZK64"/>
<dbReference type="HOGENOM" id="CLU_024125_1_0_9"/>
<sequence>MTPLAYYGLSFNPFDKQSVREKDRFLSANLKEMTSRLDYLKDSRGIGVFTASPGMGKSFALRCFAAGLNPGLYHMEYICLSTVSVTEFYRQFCAVPGLEDRGGKPGMFKAIQEQVYSLYKEKRKPLLLAVDKAQYLSTGILNDIKMLMSHGYDSLNCFTLVLCGEPHLNSILRRPVHETLRQRITVHYNFVGLGDSEVAEYIAHKITCAGGSRAIPDNAALSAVHSHSNGNPRLIDNLMTDALTLGSQMDKKTIDAEVILAAVADQNPM</sequence>
<dbReference type="OrthoDB" id="9815896at2"/>
<name>N1ZK64_9FIRM</name>